<sequence>MPKKHVSKEAALTEAVASGEWNTVLTVLLDSWRAAPHRELADRIVSVGAKVAGGRALSGEWEAVAKKPDAAVLSVLLDTLLDKGSVKARARLEALEEWPEDPRIDRWVAERYADPPFTSTGARPFWTRLLPLARRIRDARAAETLTRARKGYDRGIAHEDFLASHLDRIRSELDAATDIALSTVLSQALPEMDAALRSEAEAAKPARTGDVETLLAQVLAKPEDDEARAVLADVLQETGHPRGELIALQLEATRRPLTPAEVKRERQLIKTARKELLGPLDDVLKPDCTFSRGFLSRAALKQGNARALESAIEKTVGHPLWATVEHLEGKGDYDITTHEVMKSLRSLAHSSVGLEQLARMPKLEALVDDGASDDWHDLAKATDAFPRLRELDLELYLRQALEFLQSPLVARLERLHVRLSLPGNDPSSTESAHALLARVPKLKVPDLTLRMVRYTTKDWGSGYHFVQDAAGRLSVRVFTTQMNEPHERLVQADVLRGLEQIAKLQPSSFVVTHQLRTGLRTAVEQRARELGATLEG</sequence>
<dbReference type="InterPro" id="IPR014338">
    <property type="entry name" value="CHP02996_rpt-companion-dom"/>
</dbReference>
<protein>
    <submittedName>
        <fullName evidence="1">TIGR02996 domain-containing protein</fullName>
    </submittedName>
</protein>
<proteinExistence type="predicted"/>
<dbReference type="NCBIfam" id="TIGR02996">
    <property type="entry name" value="rpt_mate_G_obs"/>
    <property type="match status" value="1"/>
</dbReference>
<keyword evidence="2" id="KW-1185">Reference proteome</keyword>
<dbReference type="EMBL" id="CP071090">
    <property type="protein sequence ID" value="QSQ22615.1"/>
    <property type="molecule type" value="Genomic_DNA"/>
</dbReference>
<dbReference type="Proteomes" id="UP000662747">
    <property type="component" value="Chromosome"/>
</dbReference>
<evidence type="ECO:0000313" key="2">
    <source>
        <dbReference type="Proteomes" id="UP000662747"/>
    </source>
</evidence>
<reference evidence="1 2" key="1">
    <citation type="submission" date="2021-02" db="EMBL/GenBank/DDBJ databases">
        <title>De Novo genome assembly of isolated myxobacteria.</title>
        <authorList>
            <person name="Stevens D.C."/>
        </authorList>
    </citation>
    <scope>NUCLEOTIDE SEQUENCE [LARGE SCALE GENOMIC DNA]</scope>
    <source>
        <strain evidence="2">SCPEA02</strain>
    </source>
</reference>
<dbReference type="RefSeq" id="WP_206724190.1">
    <property type="nucleotide sequence ID" value="NZ_CP071090.1"/>
</dbReference>
<evidence type="ECO:0000313" key="1">
    <source>
        <dbReference type="EMBL" id="QSQ22615.1"/>
    </source>
</evidence>
<gene>
    <name evidence="1" type="ORF">JY651_47195</name>
</gene>
<name>A0ABX7NYU1_9BACT</name>
<accession>A0ABX7NYU1</accession>
<organism evidence="1 2">
    <name type="scientific">Pyxidicoccus parkwayensis</name>
    <dbReference type="NCBI Taxonomy" id="2813578"/>
    <lineage>
        <taxon>Bacteria</taxon>
        <taxon>Pseudomonadati</taxon>
        <taxon>Myxococcota</taxon>
        <taxon>Myxococcia</taxon>
        <taxon>Myxococcales</taxon>
        <taxon>Cystobacterineae</taxon>
        <taxon>Myxococcaceae</taxon>
        <taxon>Pyxidicoccus</taxon>
    </lineage>
</organism>